<dbReference type="RefSeq" id="WP_344333222.1">
    <property type="nucleotide sequence ID" value="NZ_BAAAKJ010000131.1"/>
</dbReference>
<dbReference type="EMBL" id="BAAAKJ010000131">
    <property type="protein sequence ID" value="GAA1392895.1"/>
    <property type="molecule type" value="Genomic_DNA"/>
</dbReference>
<keyword evidence="2" id="KW-0238">DNA-binding</keyword>
<organism evidence="5 6">
    <name type="scientific">Kitasatospora putterlickiae</name>
    <dbReference type="NCBI Taxonomy" id="221725"/>
    <lineage>
        <taxon>Bacteria</taxon>
        <taxon>Bacillati</taxon>
        <taxon>Actinomycetota</taxon>
        <taxon>Actinomycetes</taxon>
        <taxon>Kitasatosporales</taxon>
        <taxon>Streptomycetaceae</taxon>
        <taxon>Kitasatospora</taxon>
    </lineage>
</organism>
<evidence type="ECO:0000256" key="2">
    <source>
        <dbReference type="ARBA" id="ARBA00023125"/>
    </source>
</evidence>
<dbReference type="InterPro" id="IPR036388">
    <property type="entry name" value="WH-like_DNA-bd_sf"/>
</dbReference>
<accession>A0ABN1XYF8</accession>
<protein>
    <submittedName>
        <fullName evidence="5">MarR family transcriptional regulator</fullName>
    </submittedName>
</protein>
<dbReference type="PROSITE" id="PS50995">
    <property type="entry name" value="HTH_MARR_2"/>
    <property type="match status" value="1"/>
</dbReference>
<dbReference type="Pfam" id="PF12802">
    <property type="entry name" value="MarR_2"/>
    <property type="match status" value="1"/>
</dbReference>
<dbReference type="PROSITE" id="PS01117">
    <property type="entry name" value="HTH_MARR_1"/>
    <property type="match status" value="1"/>
</dbReference>
<dbReference type="InterPro" id="IPR000835">
    <property type="entry name" value="HTH_MarR-typ"/>
</dbReference>
<keyword evidence="1" id="KW-0805">Transcription regulation</keyword>
<keyword evidence="3" id="KW-0804">Transcription</keyword>
<dbReference type="SMART" id="SM00347">
    <property type="entry name" value="HTH_MARR"/>
    <property type="match status" value="1"/>
</dbReference>
<dbReference type="SUPFAM" id="SSF46785">
    <property type="entry name" value="Winged helix' DNA-binding domain"/>
    <property type="match status" value="1"/>
</dbReference>
<evidence type="ECO:0000259" key="4">
    <source>
        <dbReference type="PROSITE" id="PS50995"/>
    </source>
</evidence>
<proteinExistence type="predicted"/>
<evidence type="ECO:0000313" key="6">
    <source>
        <dbReference type="Proteomes" id="UP001499863"/>
    </source>
</evidence>
<dbReference type="InterPro" id="IPR039422">
    <property type="entry name" value="MarR/SlyA-like"/>
</dbReference>
<dbReference type="PANTHER" id="PTHR33164:SF43">
    <property type="entry name" value="HTH-TYPE TRANSCRIPTIONAL REPRESSOR YETL"/>
    <property type="match status" value="1"/>
</dbReference>
<name>A0ABN1XYF8_9ACTN</name>
<evidence type="ECO:0000313" key="5">
    <source>
        <dbReference type="EMBL" id="GAA1392895.1"/>
    </source>
</evidence>
<dbReference type="Gene3D" id="1.10.10.10">
    <property type="entry name" value="Winged helix-like DNA-binding domain superfamily/Winged helix DNA-binding domain"/>
    <property type="match status" value="1"/>
</dbReference>
<keyword evidence="6" id="KW-1185">Reference proteome</keyword>
<dbReference type="InterPro" id="IPR036390">
    <property type="entry name" value="WH_DNA-bd_sf"/>
</dbReference>
<sequence length="153" mass="16922">MTDIAPPSLLYSVKQVELATRARLDELLKPAGVTALQYTALTVLERRDGMSSAELARNSFVRPQSMSDLVGALERRGLIARSPDPASRRRHVISLTEEGRTLLAHYDPAVRDLEDEMLTGFTARERTAFRAYLNRAREALGQPRDLPASSASS</sequence>
<evidence type="ECO:0000256" key="1">
    <source>
        <dbReference type="ARBA" id="ARBA00023015"/>
    </source>
</evidence>
<reference evidence="5 6" key="1">
    <citation type="journal article" date="2019" name="Int. J. Syst. Evol. Microbiol.">
        <title>The Global Catalogue of Microorganisms (GCM) 10K type strain sequencing project: providing services to taxonomists for standard genome sequencing and annotation.</title>
        <authorList>
            <consortium name="The Broad Institute Genomics Platform"/>
            <consortium name="The Broad Institute Genome Sequencing Center for Infectious Disease"/>
            <person name="Wu L."/>
            <person name="Ma J."/>
        </authorList>
    </citation>
    <scope>NUCLEOTIDE SEQUENCE [LARGE SCALE GENOMIC DNA]</scope>
    <source>
        <strain evidence="5 6">JCM 12393</strain>
    </source>
</reference>
<dbReference type="Proteomes" id="UP001499863">
    <property type="component" value="Unassembled WGS sequence"/>
</dbReference>
<dbReference type="InterPro" id="IPR023187">
    <property type="entry name" value="Tscrpt_reg_MarR-type_CS"/>
</dbReference>
<feature type="domain" description="HTH marR-type" evidence="4">
    <location>
        <begin position="6"/>
        <end position="138"/>
    </location>
</feature>
<evidence type="ECO:0000256" key="3">
    <source>
        <dbReference type="ARBA" id="ARBA00023163"/>
    </source>
</evidence>
<dbReference type="PRINTS" id="PR00598">
    <property type="entry name" value="HTHMARR"/>
</dbReference>
<dbReference type="PANTHER" id="PTHR33164">
    <property type="entry name" value="TRANSCRIPTIONAL REGULATOR, MARR FAMILY"/>
    <property type="match status" value="1"/>
</dbReference>
<comment type="caution">
    <text evidence="5">The sequence shown here is derived from an EMBL/GenBank/DDBJ whole genome shotgun (WGS) entry which is preliminary data.</text>
</comment>
<gene>
    <name evidence="5" type="ORF">GCM10009639_25200</name>
</gene>